<evidence type="ECO:0000313" key="6">
    <source>
        <dbReference type="EMBL" id="CAG8497837.1"/>
    </source>
</evidence>
<evidence type="ECO:0000256" key="2">
    <source>
        <dbReference type="ARBA" id="ARBA00023163"/>
    </source>
</evidence>
<dbReference type="InterPro" id="IPR050140">
    <property type="entry name" value="SRY-related_HMG-box_TF-like"/>
</dbReference>
<dbReference type="InterPro" id="IPR009071">
    <property type="entry name" value="HMG_box_dom"/>
</dbReference>
<reference evidence="6" key="1">
    <citation type="submission" date="2021-06" db="EMBL/GenBank/DDBJ databases">
        <authorList>
            <person name="Kallberg Y."/>
            <person name="Tangrot J."/>
            <person name="Rosling A."/>
        </authorList>
    </citation>
    <scope>NUCLEOTIDE SEQUENCE</scope>
    <source>
        <strain evidence="6">AZ414A</strain>
    </source>
</reference>
<dbReference type="OrthoDB" id="2096386at2759"/>
<keyword evidence="1 3" id="KW-0238">DNA-binding</keyword>
<dbReference type="Proteomes" id="UP000789706">
    <property type="component" value="Unassembled WGS sequence"/>
</dbReference>
<feature type="domain" description="HMG box" evidence="5">
    <location>
        <begin position="15"/>
        <end position="83"/>
    </location>
</feature>
<evidence type="ECO:0000256" key="4">
    <source>
        <dbReference type="SAM" id="MobiDB-lite"/>
    </source>
</evidence>
<sequence>MAKTKKSKSTKSSRSPRPLNAFFVYMKEKTSEIQTKFPHLTQMDINKKLGQMWREEKREIKGMFNREAERRSVKQRKDIPLYSYNPSEKSECKHKENPIPRDYSDSADGNFCFIIENVVKDPRPPRLPRPVESMSQPDDCELNEYFNFDDSIVSRAEVETNLDPSPEFEENNVYDSLARHYRVTTLYD</sequence>
<dbReference type="PANTHER" id="PTHR10270">
    <property type="entry name" value="SOX TRANSCRIPTION FACTOR"/>
    <property type="match status" value="1"/>
</dbReference>
<dbReference type="AlphaFoldDB" id="A0A9N8ZJ98"/>
<organism evidence="6 7">
    <name type="scientific">Diversispora eburnea</name>
    <dbReference type="NCBI Taxonomy" id="1213867"/>
    <lineage>
        <taxon>Eukaryota</taxon>
        <taxon>Fungi</taxon>
        <taxon>Fungi incertae sedis</taxon>
        <taxon>Mucoromycota</taxon>
        <taxon>Glomeromycotina</taxon>
        <taxon>Glomeromycetes</taxon>
        <taxon>Diversisporales</taxon>
        <taxon>Diversisporaceae</taxon>
        <taxon>Diversispora</taxon>
    </lineage>
</organism>
<dbReference type="GO" id="GO:0005634">
    <property type="term" value="C:nucleus"/>
    <property type="evidence" value="ECO:0007669"/>
    <property type="project" value="UniProtKB-UniRule"/>
</dbReference>
<dbReference type="GO" id="GO:0000978">
    <property type="term" value="F:RNA polymerase II cis-regulatory region sequence-specific DNA binding"/>
    <property type="evidence" value="ECO:0007669"/>
    <property type="project" value="TreeGrafter"/>
</dbReference>
<proteinExistence type="predicted"/>
<dbReference type="GO" id="GO:0030154">
    <property type="term" value="P:cell differentiation"/>
    <property type="evidence" value="ECO:0007669"/>
    <property type="project" value="TreeGrafter"/>
</dbReference>
<name>A0A9N8ZJ98_9GLOM</name>
<keyword evidence="2" id="KW-0804">Transcription</keyword>
<dbReference type="SUPFAM" id="SSF47095">
    <property type="entry name" value="HMG-box"/>
    <property type="match status" value="1"/>
</dbReference>
<dbReference type="SMART" id="SM00398">
    <property type="entry name" value="HMG"/>
    <property type="match status" value="1"/>
</dbReference>
<evidence type="ECO:0000256" key="1">
    <source>
        <dbReference type="ARBA" id="ARBA00023125"/>
    </source>
</evidence>
<evidence type="ECO:0000313" key="7">
    <source>
        <dbReference type="Proteomes" id="UP000789706"/>
    </source>
</evidence>
<dbReference type="EMBL" id="CAJVPK010000347">
    <property type="protein sequence ID" value="CAG8497837.1"/>
    <property type="molecule type" value="Genomic_DNA"/>
</dbReference>
<dbReference type="PANTHER" id="PTHR10270:SF161">
    <property type="entry name" value="SEX-DETERMINING REGION Y PROTEIN"/>
    <property type="match status" value="1"/>
</dbReference>
<feature type="region of interest" description="Disordered" evidence="4">
    <location>
        <begin position="77"/>
        <end position="103"/>
    </location>
</feature>
<keyword evidence="3" id="KW-0539">Nucleus</keyword>
<evidence type="ECO:0000259" key="5">
    <source>
        <dbReference type="PROSITE" id="PS50118"/>
    </source>
</evidence>
<dbReference type="Pfam" id="PF00505">
    <property type="entry name" value="HMG_box"/>
    <property type="match status" value="1"/>
</dbReference>
<dbReference type="Gene3D" id="1.10.30.10">
    <property type="entry name" value="High mobility group box domain"/>
    <property type="match status" value="1"/>
</dbReference>
<feature type="compositionally biased region" description="Basic and acidic residues" evidence="4">
    <location>
        <begin position="88"/>
        <end position="103"/>
    </location>
</feature>
<accession>A0A9N8ZJ98</accession>
<protein>
    <submittedName>
        <fullName evidence="6">7301_t:CDS:1</fullName>
    </submittedName>
</protein>
<gene>
    <name evidence="6" type="ORF">DEBURN_LOCUS4516</name>
</gene>
<keyword evidence="7" id="KW-1185">Reference proteome</keyword>
<dbReference type="PROSITE" id="PS50118">
    <property type="entry name" value="HMG_BOX_2"/>
    <property type="match status" value="1"/>
</dbReference>
<feature type="DNA-binding region" description="HMG box" evidence="3">
    <location>
        <begin position="15"/>
        <end position="83"/>
    </location>
</feature>
<comment type="caution">
    <text evidence="6">The sequence shown here is derived from an EMBL/GenBank/DDBJ whole genome shotgun (WGS) entry which is preliminary data.</text>
</comment>
<evidence type="ECO:0000256" key="3">
    <source>
        <dbReference type="PROSITE-ProRule" id="PRU00267"/>
    </source>
</evidence>
<dbReference type="GO" id="GO:0001228">
    <property type="term" value="F:DNA-binding transcription activator activity, RNA polymerase II-specific"/>
    <property type="evidence" value="ECO:0007669"/>
    <property type="project" value="TreeGrafter"/>
</dbReference>
<dbReference type="InterPro" id="IPR036910">
    <property type="entry name" value="HMG_box_dom_sf"/>
</dbReference>